<dbReference type="AlphaFoldDB" id="A0A479ZYT1"/>
<evidence type="ECO:0000313" key="2">
    <source>
        <dbReference type="Proteomes" id="UP000300142"/>
    </source>
</evidence>
<accession>A0A479ZYT1</accession>
<name>A0A479ZYT1_9CYAN</name>
<reference evidence="2" key="1">
    <citation type="submission" date="2019-02" db="EMBL/GenBank/DDBJ databases">
        <title>Draft genome sequence of Sphaerospermopsis reniformis NIES-1949.</title>
        <authorList>
            <person name="Yamaguchi H."/>
            <person name="Suzuki S."/>
            <person name="Kawachi M."/>
        </authorList>
    </citation>
    <scope>NUCLEOTIDE SEQUENCE [LARGE SCALE GENOMIC DNA]</scope>
    <source>
        <strain evidence="2">NIES-1949</strain>
    </source>
</reference>
<gene>
    <name evidence="1" type="ORF">SR1949_29710</name>
</gene>
<comment type="caution">
    <text evidence="1">The sequence shown here is derived from an EMBL/GenBank/DDBJ whole genome shotgun (WGS) entry which is preliminary data.</text>
</comment>
<dbReference type="Proteomes" id="UP000300142">
    <property type="component" value="Unassembled WGS sequence"/>
</dbReference>
<sequence length="51" mass="5653">MKALEVTGKIQQGKLTLDYSLGIDDFQEVKVIILLPEASDYDIDDNAIAEI</sequence>
<dbReference type="RefSeq" id="WP_236104075.1">
    <property type="nucleotide sequence ID" value="NZ_BJCE01000101.1"/>
</dbReference>
<dbReference type="EMBL" id="BJCE01000101">
    <property type="protein sequence ID" value="GCL37859.1"/>
    <property type="molecule type" value="Genomic_DNA"/>
</dbReference>
<proteinExistence type="predicted"/>
<evidence type="ECO:0000313" key="1">
    <source>
        <dbReference type="EMBL" id="GCL37859.1"/>
    </source>
</evidence>
<organism evidence="1 2">
    <name type="scientific">Sphaerospermopsis reniformis</name>
    <dbReference type="NCBI Taxonomy" id="531300"/>
    <lineage>
        <taxon>Bacteria</taxon>
        <taxon>Bacillati</taxon>
        <taxon>Cyanobacteriota</taxon>
        <taxon>Cyanophyceae</taxon>
        <taxon>Nostocales</taxon>
        <taxon>Aphanizomenonaceae</taxon>
        <taxon>Sphaerospermopsis</taxon>
    </lineage>
</organism>
<keyword evidence="2" id="KW-1185">Reference proteome</keyword>
<protein>
    <submittedName>
        <fullName evidence="1">Uncharacterized protein</fullName>
    </submittedName>
</protein>